<sequence length="186" mass="19703">MIRSSFAPLAAALLLFAPIDSGVAAQVEAAPAMIPQDSVQIALARFQSLQQELTTLQQEVMNASPQLQEQQAEVSGAVESAVSEIDPSLQADMEARMPVIQQEAQAAQAAGDTTALVALEQEFMTLRGRAETAQQEAVERPAIAAQIEAFEEALRTEMATRDPEVESTLAELEVLAGRLDATLGGG</sequence>
<dbReference type="EMBL" id="JBBHLI010000015">
    <property type="protein sequence ID" value="MEK9502827.1"/>
    <property type="molecule type" value="Genomic_DNA"/>
</dbReference>
<keyword evidence="3" id="KW-1185">Reference proteome</keyword>
<protein>
    <submittedName>
        <fullName evidence="2">Uncharacterized protein</fullName>
    </submittedName>
</protein>
<dbReference type="Proteomes" id="UP001484239">
    <property type="component" value="Unassembled WGS sequence"/>
</dbReference>
<name>A0ABU9EDJ8_9BACT</name>
<reference evidence="2 3" key="1">
    <citation type="submission" date="2024-02" db="EMBL/GenBank/DDBJ databases">
        <title>A novel Gemmatimonadota bacterium.</title>
        <authorList>
            <person name="Du Z.-J."/>
            <person name="Ye Y.-Q."/>
        </authorList>
    </citation>
    <scope>NUCLEOTIDE SEQUENCE [LARGE SCALE GENOMIC DNA]</scope>
    <source>
        <strain evidence="2 3">DH-20</strain>
    </source>
</reference>
<gene>
    <name evidence="2" type="ORF">WI372_17660</name>
</gene>
<evidence type="ECO:0000313" key="3">
    <source>
        <dbReference type="Proteomes" id="UP001484239"/>
    </source>
</evidence>
<feature type="signal peptide" evidence="1">
    <location>
        <begin position="1"/>
        <end position="24"/>
    </location>
</feature>
<keyword evidence="1" id="KW-0732">Signal</keyword>
<evidence type="ECO:0000313" key="2">
    <source>
        <dbReference type="EMBL" id="MEK9502827.1"/>
    </source>
</evidence>
<proteinExistence type="predicted"/>
<accession>A0ABU9EDJ8</accession>
<feature type="chain" id="PRO_5046473936" evidence="1">
    <location>
        <begin position="25"/>
        <end position="186"/>
    </location>
</feature>
<dbReference type="RefSeq" id="WP_405281031.1">
    <property type="nucleotide sequence ID" value="NZ_JBBHLI010000015.1"/>
</dbReference>
<comment type="caution">
    <text evidence="2">The sequence shown here is derived from an EMBL/GenBank/DDBJ whole genome shotgun (WGS) entry which is preliminary data.</text>
</comment>
<organism evidence="2 3">
    <name type="scientific">Gaopeijia maritima</name>
    <dbReference type="NCBI Taxonomy" id="3119007"/>
    <lineage>
        <taxon>Bacteria</taxon>
        <taxon>Pseudomonadati</taxon>
        <taxon>Gemmatimonadota</taxon>
        <taxon>Longimicrobiia</taxon>
        <taxon>Gaopeijiales</taxon>
        <taxon>Gaopeijiaceae</taxon>
        <taxon>Gaopeijia</taxon>
    </lineage>
</organism>
<evidence type="ECO:0000256" key="1">
    <source>
        <dbReference type="SAM" id="SignalP"/>
    </source>
</evidence>